<reference evidence="1" key="2">
    <citation type="journal article" date="2015" name="Fish Shellfish Immunol.">
        <title>Early steps in the European eel (Anguilla anguilla)-Vibrio vulnificus interaction in the gills: Role of the RtxA13 toxin.</title>
        <authorList>
            <person name="Callol A."/>
            <person name="Pajuelo D."/>
            <person name="Ebbesson L."/>
            <person name="Teles M."/>
            <person name="MacKenzie S."/>
            <person name="Amaro C."/>
        </authorList>
    </citation>
    <scope>NUCLEOTIDE SEQUENCE</scope>
</reference>
<name>A0A0E9XM06_ANGAN</name>
<protein>
    <submittedName>
        <fullName evidence="1">Uncharacterized protein</fullName>
    </submittedName>
</protein>
<evidence type="ECO:0000313" key="1">
    <source>
        <dbReference type="EMBL" id="JAI03715.1"/>
    </source>
</evidence>
<reference evidence="1" key="1">
    <citation type="submission" date="2014-11" db="EMBL/GenBank/DDBJ databases">
        <authorList>
            <person name="Amaro Gonzalez C."/>
        </authorList>
    </citation>
    <scope>NUCLEOTIDE SEQUENCE</scope>
</reference>
<proteinExistence type="predicted"/>
<sequence>MFSLVGARTFDKWTCKSLEI</sequence>
<dbReference type="AlphaFoldDB" id="A0A0E9XM06"/>
<accession>A0A0E9XM06</accession>
<organism evidence="1">
    <name type="scientific">Anguilla anguilla</name>
    <name type="common">European freshwater eel</name>
    <name type="synonym">Muraena anguilla</name>
    <dbReference type="NCBI Taxonomy" id="7936"/>
    <lineage>
        <taxon>Eukaryota</taxon>
        <taxon>Metazoa</taxon>
        <taxon>Chordata</taxon>
        <taxon>Craniata</taxon>
        <taxon>Vertebrata</taxon>
        <taxon>Euteleostomi</taxon>
        <taxon>Actinopterygii</taxon>
        <taxon>Neopterygii</taxon>
        <taxon>Teleostei</taxon>
        <taxon>Anguilliformes</taxon>
        <taxon>Anguillidae</taxon>
        <taxon>Anguilla</taxon>
    </lineage>
</organism>
<dbReference type="EMBL" id="GBXM01004863">
    <property type="protein sequence ID" value="JAI03715.1"/>
    <property type="molecule type" value="Transcribed_RNA"/>
</dbReference>